<reference evidence="4" key="1">
    <citation type="submission" date="2024-03" db="EMBL/GenBank/DDBJ databases">
        <title>WGS assembly of Saponaria officinalis var. Norfolk2.</title>
        <authorList>
            <person name="Jenkins J."/>
            <person name="Shu S."/>
            <person name="Grimwood J."/>
            <person name="Barry K."/>
            <person name="Goodstein D."/>
            <person name="Schmutz J."/>
            <person name="Leebens-Mack J."/>
            <person name="Osbourn A."/>
        </authorList>
    </citation>
    <scope>NUCLEOTIDE SEQUENCE [LARGE SCALE GENOMIC DNA]</scope>
    <source>
        <strain evidence="4">JIC</strain>
    </source>
</reference>
<evidence type="ECO:0000256" key="2">
    <source>
        <dbReference type="ARBA" id="ARBA00023242"/>
    </source>
</evidence>
<evidence type="ECO:0000256" key="3">
    <source>
        <dbReference type="SAM" id="MobiDB-lite"/>
    </source>
</evidence>
<dbReference type="EMBL" id="JBDFQZ010000008">
    <property type="protein sequence ID" value="KAK9699695.1"/>
    <property type="molecule type" value="Genomic_DNA"/>
</dbReference>
<gene>
    <name evidence="4" type="ORF">RND81_08G189700</name>
</gene>
<dbReference type="GO" id="GO:0005634">
    <property type="term" value="C:nucleus"/>
    <property type="evidence" value="ECO:0007669"/>
    <property type="project" value="UniProtKB-SubCell"/>
</dbReference>
<dbReference type="AlphaFoldDB" id="A0AAW1JAU2"/>
<dbReference type="GO" id="GO:0006950">
    <property type="term" value="P:response to stress"/>
    <property type="evidence" value="ECO:0007669"/>
    <property type="project" value="UniProtKB-ARBA"/>
</dbReference>
<feature type="region of interest" description="Disordered" evidence="3">
    <location>
        <begin position="188"/>
        <end position="211"/>
    </location>
</feature>
<feature type="compositionally biased region" description="Pro residues" evidence="3">
    <location>
        <begin position="202"/>
        <end position="211"/>
    </location>
</feature>
<evidence type="ECO:0000313" key="5">
    <source>
        <dbReference type="Proteomes" id="UP001443914"/>
    </source>
</evidence>
<protein>
    <submittedName>
        <fullName evidence="4">Uncharacterized protein</fullName>
    </submittedName>
</protein>
<dbReference type="PANTHER" id="PTHR33172:SF37">
    <property type="entry name" value="PROTEIN OXIDATIVE STRESS 3 LIKE 1"/>
    <property type="match status" value="1"/>
</dbReference>
<dbReference type="Proteomes" id="UP001443914">
    <property type="component" value="Unassembled WGS sequence"/>
</dbReference>
<evidence type="ECO:0000256" key="1">
    <source>
        <dbReference type="ARBA" id="ARBA00004123"/>
    </source>
</evidence>
<evidence type="ECO:0000313" key="4">
    <source>
        <dbReference type="EMBL" id="KAK9699695.1"/>
    </source>
</evidence>
<name>A0AAW1JAU2_SAPOF</name>
<feature type="region of interest" description="Disordered" evidence="3">
    <location>
        <begin position="51"/>
        <end position="84"/>
    </location>
</feature>
<feature type="compositionally biased region" description="Acidic residues" evidence="3">
    <location>
        <begin position="67"/>
        <end position="77"/>
    </location>
</feature>
<accession>A0AAW1JAU2</accession>
<sequence>MSIMLDNHMMDQVVISGGFLRRSKITPAIMNGGDRAMVRVVVTEERENGLVPDLCSSSSSSSIGMNSDDDHDDDDEIESKLEKNSPFNSAVDALEQALPMRRGISNFYCGKSKSFASLGDAACSSIKDITKPENAYSRKRKNLLANSIFNDKGRTPPLKISVIGGGIEKRSTNTNRSTLAVAVAMKNHENSNERQNSKTPSISPPSSPVPPPPWRSFSLVDLQHCAVSASTLNSNLCSSFMGKRTKRDEVS</sequence>
<keyword evidence="5" id="KW-1185">Reference proteome</keyword>
<proteinExistence type="predicted"/>
<dbReference type="PANTHER" id="PTHR33172">
    <property type="entry name" value="OS08G0516900 PROTEIN"/>
    <property type="match status" value="1"/>
</dbReference>
<dbReference type="InterPro" id="IPR051992">
    <property type="entry name" value="OxStress_Response_Reg"/>
</dbReference>
<keyword evidence="2" id="KW-0539">Nucleus</keyword>
<organism evidence="4 5">
    <name type="scientific">Saponaria officinalis</name>
    <name type="common">Common soapwort</name>
    <name type="synonym">Lychnis saponaria</name>
    <dbReference type="NCBI Taxonomy" id="3572"/>
    <lineage>
        <taxon>Eukaryota</taxon>
        <taxon>Viridiplantae</taxon>
        <taxon>Streptophyta</taxon>
        <taxon>Embryophyta</taxon>
        <taxon>Tracheophyta</taxon>
        <taxon>Spermatophyta</taxon>
        <taxon>Magnoliopsida</taxon>
        <taxon>eudicotyledons</taxon>
        <taxon>Gunneridae</taxon>
        <taxon>Pentapetalae</taxon>
        <taxon>Caryophyllales</taxon>
        <taxon>Caryophyllaceae</taxon>
        <taxon>Caryophylleae</taxon>
        <taxon>Saponaria</taxon>
    </lineage>
</organism>
<comment type="subcellular location">
    <subcellularLocation>
        <location evidence="1">Nucleus</location>
    </subcellularLocation>
</comment>
<comment type="caution">
    <text evidence="4">The sequence shown here is derived from an EMBL/GenBank/DDBJ whole genome shotgun (WGS) entry which is preliminary data.</text>
</comment>